<dbReference type="Proteomes" id="UP000605897">
    <property type="component" value="Unassembled WGS sequence"/>
</dbReference>
<name>A0ABQ3JEN3_9PSEU</name>
<comment type="caution">
    <text evidence="1">The sequence shown here is derived from an EMBL/GenBank/DDBJ whole genome shotgun (WGS) entry which is preliminary data.</text>
</comment>
<reference evidence="2" key="1">
    <citation type="journal article" date="2019" name="Int. J. Syst. Evol. Microbiol.">
        <title>The Global Catalogue of Microorganisms (GCM) 10K type strain sequencing project: providing services to taxonomists for standard genome sequencing and annotation.</title>
        <authorList>
            <consortium name="The Broad Institute Genomics Platform"/>
            <consortium name="The Broad Institute Genome Sequencing Center for Infectious Disease"/>
            <person name="Wu L."/>
            <person name="Ma J."/>
        </authorList>
    </citation>
    <scope>NUCLEOTIDE SEQUENCE [LARGE SCALE GENOMIC DNA]</scope>
    <source>
        <strain evidence="2">CGMCC 4.7677</strain>
    </source>
</reference>
<proteinExistence type="predicted"/>
<evidence type="ECO:0000313" key="2">
    <source>
        <dbReference type="Proteomes" id="UP000605897"/>
    </source>
</evidence>
<sequence length="53" mass="5589">MTSHALMSSLTVTFGGPLTTRLARLIARFVATCSDCGARIPADQVMCSICANK</sequence>
<gene>
    <name evidence="1" type="ORF">GCM10017786_50240</name>
</gene>
<evidence type="ECO:0000313" key="1">
    <source>
        <dbReference type="EMBL" id="GHF10519.1"/>
    </source>
</evidence>
<keyword evidence="2" id="KW-1185">Reference proteome</keyword>
<organism evidence="1 2">
    <name type="scientific">Amycolatopsis deserti</name>
    <dbReference type="NCBI Taxonomy" id="185696"/>
    <lineage>
        <taxon>Bacteria</taxon>
        <taxon>Bacillati</taxon>
        <taxon>Actinomycetota</taxon>
        <taxon>Actinomycetes</taxon>
        <taxon>Pseudonocardiales</taxon>
        <taxon>Pseudonocardiaceae</taxon>
        <taxon>Amycolatopsis</taxon>
    </lineage>
</organism>
<accession>A0ABQ3JEN3</accession>
<protein>
    <submittedName>
        <fullName evidence="1">Uncharacterized protein</fullName>
    </submittedName>
</protein>
<dbReference type="EMBL" id="BNAU01000006">
    <property type="protein sequence ID" value="GHF10519.1"/>
    <property type="molecule type" value="Genomic_DNA"/>
</dbReference>